<sequence length="130" mass="15398">SASPSSYFNTYDYSQEDISSYLNIHDHNDYNNRNDCNDHNDHNDYNDIANISALFYSNIYKQDFVNTLPLPYFNANDFDPISSSWLSTNNKLIKSDTDVETRPWMEFKTWELSESYLNDYVKQKGFSFHK</sequence>
<comment type="caution">
    <text evidence="1">The sequence shown here is derived from an EMBL/GenBank/DDBJ whole genome shotgun (WGS) entry which is preliminary data.</text>
</comment>
<dbReference type="AlphaFoldDB" id="A0A9N9IHN4"/>
<keyword evidence="2" id="KW-1185">Reference proteome</keyword>
<reference evidence="1" key="1">
    <citation type="submission" date="2021-06" db="EMBL/GenBank/DDBJ databases">
        <authorList>
            <person name="Kallberg Y."/>
            <person name="Tangrot J."/>
            <person name="Rosling A."/>
        </authorList>
    </citation>
    <scope>NUCLEOTIDE SEQUENCE</scope>
    <source>
        <strain evidence="1">MA453B</strain>
    </source>
</reference>
<name>A0A9N9IHN4_9GLOM</name>
<protein>
    <submittedName>
        <fullName evidence="1">12365_t:CDS:1</fullName>
    </submittedName>
</protein>
<dbReference type="OrthoDB" id="10470365at2759"/>
<evidence type="ECO:0000313" key="1">
    <source>
        <dbReference type="EMBL" id="CAG8735200.1"/>
    </source>
</evidence>
<feature type="non-terminal residue" evidence="1">
    <location>
        <position position="130"/>
    </location>
</feature>
<dbReference type="Proteomes" id="UP000789405">
    <property type="component" value="Unassembled WGS sequence"/>
</dbReference>
<evidence type="ECO:0000313" key="2">
    <source>
        <dbReference type="Proteomes" id="UP000789405"/>
    </source>
</evidence>
<dbReference type="EMBL" id="CAJVPY010012597">
    <property type="protein sequence ID" value="CAG8735200.1"/>
    <property type="molecule type" value="Genomic_DNA"/>
</dbReference>
<gene>
    <name evidence="1" type="ORF">DERYTH_LOCUS15483</name>
</gene>
<proteinExistence type="predicted"/>
<accession>A0A9N9IHN4</accession>
<organism evidence="1 2">
    <name type="scientific">Dentiscutata erythropus</name>
    <dbReference type="NCBI Taxonomy" id="1348616"/>
    <lineage>
        <taxon>Eukaryota</taxon>
        <taxon>Fungi</taxon>
        <taxon>Fungi incertae sedis</taxon>
        <taxon>Mucoromycota</taxon>
        <taxon>Glomeromycotina</taxon>
        <taxon>Glomeromycetes</taxon>
        <taxon>Diversisporales</taxon>
        <taxon>Gigasporaceae</taxon>
        <taxon>Dentiscutata</taxon>
    </lineage>
</organism>